<proteinExistence type="predicted"/>
<dbReference type="AlphaFoldDB" id="A0A427Y9M5"/>
<evidence type="ECO:0000256" key="1">
    <source>
        <dbReference type="ARBA" id="ARBA00022723"/>
    </source>
</evidence>
<evidence type="ECO:0000259" key="4">
    <source>
        <dbReference type="PROSITE" id="PS50048"/>
    </source>
</evidence>
<dbReference type="CDD" id="cd00067">
    <property type="entry name" value="GAL4"/>
    <property type="match status" value="1"/>
</dbReference>
<dbReference type="InterPro" id="IPR050987">
    <property type="entry name" value="AtrR-like"/>
</dbReference>
<accession>A0A427Y9M5</accession>
<dbReference type="STRING" id="105984.A0A427Y9M5"/>
<name>A0A427Y9M5_9TREE</name>
<dbReference type="OrthoDB" id="434771at2759"/>
<feature type="compositionally biased region" description="Basic and acidic residues" evidence="3">
    <location>
        <begin position="237"/>
        <end position="247"/>
    </location>
</feature>
<comment type="caution">
    <text evidence="5">The sequence shown here is derived from an EMBL/GenBank/DDBJ whole genome shotgun (WGS) entry which is preliminary data.</text>
</comment>
<feature type="region of interest" description="Disordered" evidence="3">
    <location>
        <begin position="739"/>
        <end position="766"/>
    </location>
</feature>
<evidence type="ECO:0000313" key="6">
    <source>
        <dbReference type="Proteomes" id="UP000279236"/>
    </source>
</evidence>
<dbReference type="GeneID" id="39584753"/>
<keyword evidence="1" id="KW-0479">Metal-binding</keyword>
<dbReference type="Pfam" id="PF04082">
    <property type="entry name" value="Fungal_trans"/>
    <property type="match status" value="1"/>
</dbReference>
<feature type="region of interest" description="Disordered" evidence="3">
    <location>
        <begin position="1"/>
        <end position="53"/>
    </location>
</feature>
<dbReference type="InterPro" id="IPR007219">
    <property type="entry name" value="XnlR_reg_dom"/>
</dbReference>
<organism evidence="5 6">
    <name type="scientific">Apiotrichum porosum</name>
    <dbReference type="NCBI Taxonomy" id="105984"/>
    <lineage>
        <taxon>Eukaryota</taxon>
        <taxon>Fungi</taxon>
        <taxon>Dikarya</taxon>
        <taxon>Basidiomycota</taxon>
        <taxon>Agaricomycotina</taxon>
        <taxon>Tremellomycetes</taxon>
        <taxon>Trichosporonales</taxon>
        <taxon>Trichosporonaceae</taxon>
        <taxon>Apiotrichum</taxon>
    </lineage>
</organism>
<dbReference type="InterPro" id="IPR001138">
    <property type="entry name" value="Zn2Cys6_DnaBD"/>
</dbReference>
<dbReference type="RefSeq" id="XP_028479902.1">
    <property type="nucleotide sequence ID" value="XM_028616045.1"/>
</dbReference>
<sequence>MDPSRFHGPGPSTASASSSTPRNTKKRKSPESATAPLPGRTASTGPGAGGAAAGDLSKVRAFAACRACRQKKVKCLPGPASTVGGAGNAACQQCTLSGAECEYQPTRDRAAYSRAYVQDLSGRVQALEAMQARLVPLLAAFEASGGTLPSALSNATAKAGGGGGAGSGAVRNTKAEPDGDETLSDEGGPHSPRSAASDEDQESRGFLADERGNFRWIGASNTLSLLDSFADSTKELPSRVRYGPHDSDDGESPSDEMDISPPESHPYFTPVAGAGTVRAVPGVESVTFPSRADAEKFVDAFFEDVHPVLPVVLEPDFRRRFKLIMDKVEVGDFTSLRSGPMSVLFAIFALGERVIKTSAAWQRERAKPAPDDQTVLPGEAEAGVIWFERAQVLHFSSIYEIDIHQVQCLTLLAAFQASVNAMPNAWILASQAMRIAQDIGLHRTAPRFKVSFKVKQLGSRCWWAVYGLERLVSVTLGRPLCVDDLDIDVAYPAEVDDKTIISYGDALTEEVMGQLPEEAPDSTMGGFVALTKLCKIAGRVAQLLYRPSNGKSVTDPTWAESQQRTIDKLHRLLQDWLEHEVPKKYKDASSSRSVSVMSAVLSNSYFSVMLALHRNLLPSNPDFPRPKPPPNSQSLALCVEAARSVIHVAAKSNVLVPVSHHIAVFCQYLWSSAVILLLCEVRAKEQLVLDAVGAQVESCHYALQALEPVWPGCKKLRDLLTDVETRAKEVRANVTLPRHVSKKRKSTSSENGAAVAATARRVPYPKPQLSDPGATAGLPPAAFERPALPQSTHTHTGMHLMPHTLDPSTFDIFDVGGMNFDGLEMLNAFTSDAWNAPMPTSVSPMGSAASSTPAPGGMPPLKHHHSQTQTPNQTQQHRSPASRLDPTPPSMAVPSPQTATGTAGAAAAASAWFTQGLGPAAPSPAPGPAELAEMWAQIAGTSFDWQADPNVPFQI</sequence>
<feature type="region of interest" description="Disordered" evidence="3">
    <location>
        <begin position="156"/>
        <end position="204"/>
    </location>
</feature>
<feature type="region of interest" description="Disordered" evidence="3">
    <location>
        <begin position="840"/>
        <end position="906"/>
    </location>
</feature>
<dbReference type="InterPro" id="IPR036864">
    <property type="entry name" value="Zn2-C6_fun-type_DNA-bd_sf"/>
</dbReference>
<evidence type="ECO:0000313" key="5">
    <source>
        <dbReference type="EMBL" id="RSH87694.1"/>
    </source>
</evidence>
<dbReference type="SUPFAM" id="SSF57701">
    <property type="entry name" value="Zn2/Cys6 DNA-binding domain"/>
    <property type="match status" value="1"/>
</dbReference>
<feature type="compositionally biased region" description="Acidic residues" evidence="3">
    <location>
        <begin position="248"/>
        <end position="258"/>
    </location>
</feature>
<dbReference type="PANTHER" id="PTHR46910:SF1">
    <property type="entry name" value="MISCELLANEOUS ZN(II)2CYS6 TRANSCRIPTION FACTOR (EUROFUNG)-RELATED"/>
    <property type="match status" value="1"/>
</dbReference>
<dbReference type="GO" id="GO:0000981">
    <property type="term" value="F:DNA-binding transcription factor activity, RNA polymerase II-specific"/>
    <property type="evidence" value="ECO:0007669"/>
    <property type="project" value="InterPro"/>
</dbReference>
<feature type="compositionally biased region" description="Low complexity" evidence="3">
    <location>
        <begin position="8"/>
        <end position="21"/>
    </location>
</feature>
<evidence type="ECO:0000256" key="2">
    <source>
        <dbReference type="ARBA" id="ARBA00023242"/>
    </source>
</evidence>
<protein>
    <recommendedName>
        <fullName evidence="4">Zn(2)-C6 fungal-type domain-containing protein</fullName>
    </recommendedName>
</protein>
<keyword evidence="2" id="KW-0539">Nucleus</keyword>
<feature type="region of interest" description="Disordered" evidence="3">
    <location>
        <begin position="237"/>
        <end position="263"/>
    </location>
</feature>
<feature type="compositionally biased region" description="Polar residues" evidence="3">
    <location>
        <begin position="867"/>
        <end position="879"/>
    </location>
</feature>
<dbReference type="GO" id="GO:0006351">
    <property type="term" value="P:DNA-templated transcription"/>
    <property type="evidence" value="ECO:0007669"/>
    <property type="project" value="InterPro"/>
</dbReference>
<dbReference type="GO" id="GO:0008270">
    <property type="term" value="F:zinc ion binding"/>
    <property type="evidence" value="ECO:0007669"/>
    <property type="project" value="InterPro"/>
</dbReference>
<dbReference type="GO" id="GO:0003677">
    <property type="term" value="F:DNA binding"/>
    <property type="evidence" value="ECO:0007669"/>
    <property type="project" value="InterPro"/>
</dbReference>
<dbReference type="Proteomes" id="UP000279236">
    <property type="component" value="Unassembled WGS sequence"/>
</dbReference>
<dbReference type="Gene3D" id="4.10.240.10">
    <property type="entry name" value="Zn(2)-C6 fungal-type DNA-binding domain"/>
    <property type="match status" value="1"/>
</dbReference>
<dbReference type="PANTHER" id="PTHR46910">
    <property type="entry name" value="TRANSCRIPTION FACTOR PDR1"/>
    <property type="match status" value="1"/>
</dbReference>
<feature type="compositionally biased region" description="Polar residues" evidence="3">
    <location>
        <begin position="840"/>
        <end position="853"/>
    </location>
</feature>
<dbReference type="SMART" id="SM00066">
    <property type="entry name" value="GAL4"/>
    <property type="match status" value="1"/>
</dbReference>
<gene>
    <name evidence="5" type="ORF">EHS24_000210</name>
</gene>
<evidence type="ECO:0000256" key="3">
    <source>
        <dbReference type="SAM" id="MobiDB-lite"/>
    </source>
</evidence>
<feature type="domain" description="Zn(2)-C6 fungal-type" evidence="4">
    <location>
        <begin position="64"/>
        <end position="103"/>
    </location>
</feature>
<reference evidence="5 6" key="1">
    <citation type="submission" date="2018-11" db="EMBL/GenBank/DDBJ databases">
        <title>Genome sequence of Apiotrichum porosum DSM 27194.</title>
        <authorList>
            <person name="Aliyu H."/>
            <person name="Gorte O."/>
            <person name="Ochsenreither K."/>
        </authorList>
    </citation>
    <scope>NUCLEOTIDE SEQUENCE [LARGE SCALE GENOMIC DNA]</scope>
    <source>
        <strain evidence="5 6">DSM 27194</strain>
    </source>
</reference>
<dbReference type="PROSITE" id="PS50048">
    <property type="entry name" value="ZN2_CY6_FUNGAL_2"/>
    <property type="match status" value="1"/>
</dbReference>
<dbReference type="CDD" id="cd12148">
    <property type="entry name" value="fungal_TF_MHR"/>
    <property type="match status" value="1"/>
</dbReference>
<dbReference type="SMART" id="SM00906">
    <property type="entry name" value="Fungal_trans"/>
    <property type="match status" value="1"/>
</dbReference>
<keyword evidence="6" id="KW-1185">Reference proteome</keyword>
<dbReference type="EMBL" id="RSCE01000001">
    <property type="protein sequence ID" value="RSH87694.1"/>
    <property type="molecule type" value="Genomic_DNA"/>
</dbReference>